<evidence type="ECO:0000313" key="2">
    <source>
        <dbReference type="Proteomes" id="UP000004994"/>
    </source>
</evidence>
<dbReference type="Proteomes" id="UP000004994">
    <property type="component" value="Chromosome 12"/>
</dbReference>
<dbReference type="EnsemblPlants" id="Solyc12g094635.1.1">
    <property type="protein sequence ID" value="Solyc12g094635.1.1"/>
    <property type="gene ID" value="Solyc12g094635.1"/>
</dbReference>
<dbReference type="InParanoid" id="A0A3Q7JE73"/>
<evidence type="ECO:0000313" key="1">
    <source>
        <dbReference type="EnsemblPlants" id="Solyc12g094635.1.1"/>
    </source>
</evidence>
<dbReference type="Gramene" id="Solyc12g094635.1.1">
    <property type="protein sequence ID" value="Solyc12g094635.1.1"/>
    <property type="gene ID" value="Solyc12g094635.1"/>
</dbReference>
<reference evidence="1" key="1">
    <citation type="journal article" date="2012" name="Nature">
        <title>The tomato genome sequence provides insights into fleshy fruit evolution.</title>
        <authorList>
            <consortium name="Tomato Genome Consortium"/>
        </authorList>
    </citation>
    <scope>NUCLEOTIDE SEQUENCE [LARGE SCALE GENOMIC DNA]</scope>
    <source>
        <strain evidence="1">cv. Heinz 1706</strain>
    </source>
</reference>
<reference evidence="1" key="2">
    <citation type="submission" date="2019-01" db="UniProtKB">
        <authorList>
            <consortium name="EnsemblPlants"/>
        </authorList>
    </citation>
    <scope>IDENTIFICATION</scope>
    <source>
        <strain evidence="1">cv. Heinz 1706</strain>
    </source>
</reference>
<organism evidence="1">
    <name type="scientific">Solanum lycopersicum</name>
    <name type="common">Tomato</name>
    <name type="synonym">Lycopersicon esculentum</name>
    <dbReference type="NCBI Taxonomy" id="4081"/>
    <lineage>
        <taxon>Eukaryota</taxon>
        <taxon>Viridiplantae</taxon>
        <taxon>Streptophyta</taxon>
        <taxon>Embryophyta</taxon>
        <taxon>Tracheophyta</taxon>
        <taxon>Spermatophyta</taxon>
        <taxon>Magnoliopsida</taxon>
        <taxon>eudicotyledons</taxon>
        <taxon>Gunneridae</taxon>
        <taxon>Pentapetalae</taxon>
        <taxon>asterids</taxon>
        <taxon>lamiids</taxon>
        <taxon>Solanales</taxon>
        <taxon>Solanaceae</taxon>
        <taxon>Solanoideae</taxon>
        <taxon>Solaneae</taxon>
        <taxon>Solanum</taxon>
        <taxon>Solanum subgen. Lycopersicon</taxon>
    </lineage>
</organism>
<proteinExistence type="predicted"/>
<protein>
    <submittedName>
        <fullName evidence="1">Uncharacterized protein</fullName>
    </submittedName>
</protein>
<accession>A0A3Q7JE73</accession>
<sequence length="126" mass="13899">MLQLSLSSSHGVMHPEASAYNIIKSIQRHCKDFCKRGQAVGGARGIAAFTKVMLTFLTPPLSLTTTTSSGESLRPCQQRRKFLPILPKPLMATFNLATVSPFTGPADPVGFLKEPKLHEKPWFLYI</sequence>
<dbReference type="AlphaFoldDB" id="A0A3Q7JE73"/>
<name>A0A3Q7JE73_SOLLC</name>
<keyword evidence="2" id="KW-1185">Reference proteome</keyword>